<proteinExistence type="predicted"/>
<dbReference type="GO" id="GO:0005524">
    <property type="term" value="F:ATP binding"/>
    <property type="evidence" value="ECO:0007669"/>
    <property type="project" value="InterPro"/>
</dbReference>
<keyword evidence="1" id="KW-0808">Transferase</keyword>
<dbReference type="AlphaFoldDB" id="A0A6S7HJV3"/>
<dbReference type="Gene3D" id="1.10.510.10">
    <property type="entry name" value="Transferase(Phosphotransferase) domain 1"/>
    <property type="match status" value="1"/>
</dbReference>
<reference evidence="1" key="1">
    <citation type="submission" date="2020-04" db="EMBL/GenBank/DDBJ databases">
        <authorList>
            <person name="Alioto T."/>
            <person name="Alioto T."/>
            <person name="Gomez Garrido J."/>
        </authorList>
    </citation>
    <scope>NUCLEOTIDE SEQUENCE</scope>
    <source>
        <strain evidence="1">A484AB</strain>
    </source>
</reference>
<comment type="caution">
    <text evidence="1">The sequence shown here is derived from an EMBL/GenBank/DDBJ whole genome shotgun (WGS) entry which is preliminary data.</text>
</comment>
<protein>
    <submittedName>
        <fullName evidence="1">Serine threonine kinase</fullName>
    </submittedName>
</protein>
<dbReference type="InterPro" id="IPR000719">
    <property type="entry name" value="Prot_kinase_dom"/>
</dbReference>
<gene>
    <name evidence="1" type="ORF">PACLA_8A048650</name>
</gene>
<dbReference type="GO" id="GO:0004672">
    <property type="term" value="F:protein kinase activity"/>
    <property type="evidence" value="ECO:0007669"/>
    <property type="project" value="InterPro"/>
</dbReference>
<organism evidence="1 2">
    <name type="scientific">Paramuricea clavata</name>
    <name type="common">Red gorgonian</name>
    <name type="synonym">Violescent sea-whip</name>
    <dbReference type="NCBI Taxonomy" id="317549"/>
    <lineage>
        <taxon>Eukaryota</taxon>
        <taxon>Metazoa</taxon>
        <taxon>Cnidaria</taxon>
        <taxon>Anthozoa</taxon>
        <taxon>Octocorallia</taxon>
        <taxon>Malacalcyonacea</taxon>
        <taxon>Plexauridae</taxon>
        <taxon>Paramuricea</taxon>
    </lineage>
</organism>
<name>A0A6S7HJV3_PARCT</name>
<accession>A0A6S7HJV3</accession>
<keyword evidence="1" id="KW-0418">Kinase</keyword>
<keyword evidence="2" id="KW-1185">Reference proteome</keyword>
<dbReference type="SUPFAM" id="SSF56112">
    <property type="entry name" value="Protein kinase-like (PK-like)"/>
    <property type="match status" value="1"/>
</dbReference>
<dbReference type="InterPro" id="IPR011009">
    <property type="entry name" value="Kinase-like_dom_sf"/>
</dbReference>
<dbReference type="Proteomes" id="UP001152795">
    <property type="component" value="Unassembled WGS sequence"/>
</dbReference>
<dbReference type="EMBL" id="CACRXK020004696">
    <property type="protein sequence ID" value="CAB4003683.1"/>
    <property type="molecule type" value="Genomic_DNA"/>
</dbReference>
<dbReference type="OrthoDB" id="5974690at2759"/>
<evidence type="ECO:0000313" key="1">
    <source>
        <dbReference type="EMBL" id="CAB4003683.1"/>
    </source>
</evidence>
<evidence type="ECO:0000313" key="2">
    <source>
        <dbReference type="Proteomes" id="UP001152795"/>
    </source>
</evidence>
<dbReference type="Pfam" id="PF00069">
    <property type="entry name" value="Pkinase"/>
    <property type="match status" value="1"/>
</dbReference>
<sequence>MLCKEAIFFAKIVTHMYPIVTWGAARQKANLPDNAIYWGEQSSITVFKLLFDPLYQHQASEMPTTTRLCICYDITDALDHMHQRGYLHCGLKSNNVLVAQNKGYLIDFGKVCDIS</sequence>
<dbReference type="PROSITE" id="PS50011">
    <property type="entry name" value="PROTEIN_KINASE_DOM"/>
    <property type="match status" value="1"/>
</dbReference>